<organism evidence="2 3">
    <name type="scientific">Symbiochloris irregularis</name>
    <dbReference type="NCBI Taxonomy" id="706552"/>
    <lineage>
        <taxon>Eukaryota</taxon>
        <taxon>Viridiplantae</taxon>
        <taxon>Chlorophyta</taxon>
        <taxon>core chlorophytes</taxon>
        <taxon>Trebouxiophyceae</taxon>
        <taxon>Trebouxiales</taxon>
        <taxon>Trebouxiaceae</taxon>
        <taxon>Symbiochloris</taxon>
    </lineage>
</organism>
<dbReference type="Pfam" id="PF03061">
    <property type="entry name" value="4HBT"/>
    <property type="match status" value="1"/>
</dbReference>
<feature type="domain" description="Thioesterase" evidence="1">
    <location>
        <begin position="180"/>
        <end position="257"/>
    </location>
</feature>
<dbReference type="AlphaFoldDB" id="A0AAW1PF23"/>
<dbReference type="InterPro" id="IPR029069">
    <property type="entry name" value="HotDog_dom_sf"/>
</dbReference>
<dbReference type="PANTHER" id="PTHR47260">
    <property type="entry name" value="UPF0644 PROTEIN PB2B4.06"/>
    <property type="match status" value="1"/>
</dbReference>
<proteinExistence type="predicted"/>
<dbReference type="SUPFAM" id="SSF54637">
    <property type="entry name" value="Thioesterase/thiol ester dehydrase-isomerase"/>
    <property type="match status" value="1"/>
</dbReference>
<dbReference type="PANTHER" id="PTHR47260:SF1">
    <property type="entry name" value="UPF0644 PROTEIN PB2B4.06"/>
    <property type="match status" value="1"/>
</dbReference>
<dbReference type="InterPro" id="IPR052061">
    <property type="entry name" value="PTE-AB_protein"/>
</dbReference>
<reference evidence="2 3" key="1">
    <citation type="journal article" date="2024" name="Nat. Commun.">
        <title>Phylogenomics reveals the evolutionary origins of lichenization in chlorophyte algae.</title>
        <authorList>
            <person name="Puginier C."/>
            <person name="Libourel C."/>
            <person name="Otte J."/>
            <person name="Skaloud P."/>
            <person name="Haon M."/>
            <person name="Grisel S."/>
            <person name="Petersen M."/>
            <person name="Berrin J.G."/>
            <person name="Delaux P.M."/>
            <person name="Dal Grande F."/>
            <person name="Keller J."/>
        </authorList>
    </citation>
    <scope>NUCLEOTIDE SEQUENCE [LARGE SCALE GENOMIC DNA]</scope>
    <source>
        <strain evidence="2 3">SAG 2036</strain>
    </source>
</reference>
<evidence type="ECO:0000259" key="1">
    <source>
        <dbReference type="Pfam" id="PF03061"/>
    </source>
</evidence>
<dbReference type="InterPro" id="IPR006683">
    <property type="entry name" value="Thioestr_dom"/>
</dbReference>
<sequence>MAKLEGVGGNHWSGREALQAQVNISTSLSVKEAFRPCSRAANVSETVIGAASTSAADAGAGSQQASNRRWQWAAALLPVAAGSVVVAQQRQADLPPIVLSTGPPYASEWVQQLADEHDVKEVLTAESMQHHHPVLKPDHMFSALLRHEVVKDLVCFYSEERRKFYYVIQLGSDVCGYPRIVHGGLTSAIVDEAFGFLMYALRHHKQLPFWAPAFTKHLEVDFKAKIQAGKLLVCETEVEQIDGRKLWMTATVRDSPGPHGKVYATARALFVVPRPTRLIQDATKYVMHMMFPDHVSIE</sequence>
<comment type="caution">
    <text evidence="2">The sequence shown here is derived from an EMBL/GenBank/DDBJ whole genome shotgun (WGS) entry which is preliminary data.</text>
</comment>
<gene>
    <name evidence="2" type="ORF">WJX73_002669</name>
</gene>
<dbReference type="Proteomes" id="UP001465755">
    <property type="component" value="Unassembled WGS sequence"/>
</dbReference>
<evidence type="ECO:0000313" key="3">
    <source>
        <dbReference type="Proteomes" id="UP001465755"/>
    </source>
</evidence>
<accession>A0AAW1PF23</accession>
<protein>
    <recommendedName>
        <fullName evidence="1">Thioesterase domain-containing protein</fullName>
    </recommendedName>
</protein>
<evidence type="ECO:0000313" key="2">
    <source>
        <dbReference type="EMBL" id="KAK9812066.1"/>
    </source>
</evidence>
<dbReference type="CDD" id="cd03443">
    <property type="entry name" value="PaaI_thioesterase"/>
    <property type="match status" value="1"/>
</dbReference>
<dbReference type="EMBL" id="JALJOQ010000009">
    <property type="protein sequence ID" value="KAK9812066.1"/>
    <property type="molecule type" value="Genomic_DNA"/>
</dbReference>
<name>A0AAW1PF23_9CHLO</name>
<dbReference type="Gene3D" id="3.10.129.10">
    <property type="entry name" value="Hotdog Thioesterase"/>
    <property type="match status" value="1"/>
</dbReference>
<keyword evidence="3" id="KW-1185">Reference proteome</keyword>